<evidence type="ECO:0000313" key="3">
    <source>
        <dbReference type="EMBL" id="RMQ16484.1"/>
    </source>
</evidence>
<protein>
    <submittedName>
        <fullName evidence="2">Uncharacterized protein</fullName>
    </submittedName>
</protein>
<keyword evidence="4" id="KW-1185">Reference proteome</keyword>
<name>A0A0P9RK69_PSESG</name>
<dbReference type="InterPro" id="IPR045390">
    <property type="entry name" value="ABC-3C_MC3"/>
</dbReference>
<accession>A0A0P9RK69</accession>
<evidence type="ECO:0000313" key="1">
    <source>
        <dbReference type="EMBL" id="KPC42040.1"/>
    </source>
</evidence>
<dbReference type="EMBL" id="LGLO01000076">
    <property type="protein sequence ID" value="KPC42040.1"/>
    <property type="molecule type" value="Genomic_DNA"/>
</dbReference>
<organism evidence="2 6">
    <name type="scientific">Pseudomonas savastanoi pv. glycinea</name>
    <name type="common">Pseudomonas syringae pv. glycinea</name>
    <dbReference type="NCBI Taxonomy" id="318"/>
    <lineage>
        <taxon>Bacteria</taxon>
        <taxon>Pseudomonadati</taxon>
        <taxon>Pseudomonadota</taxon>
        <taxon>Gammaproteobacteria</taxon>
        <taxon>Pseudomonadales</taxon>
        <taxon>Pseudomonadaceae</taxon>
        <taxon>Pseudomonas</taxon>
    </lineage>
</organism>
<dbReference type="Proteomes" id="UP000272471">
    <property type="component" value="Unassembled WGS sequence"/>
</dbReference>
<reference evidence="1 4" key="2">
    <citation type="submission" date="2015-10" db="EMBL/GenBank/DDBJ databases">
        <title>Comparative genomics and high-throughput reverse genetic screens identify a new phytobacterial MAMP and an Arabidopsis receptor required for immune elicitation.</title>
        <authorList>
            <person name="Mott G.A."/>
            <person name="Thakur S."/>
            <person name="Wang P.W."/>
            <person name="Desveaux D."/>
            <person name="Guttman D.S."/>
        </authorList>
    </citation>
    <scope>NUCLEOTIDE SEQUENCE [LARGE SCALE GENOMIC DNA]</scope>
    <source>
        <strain evidence="1 4">BR1</strain>
    </source>
</reference>
<dbReference type="Proteomes" id="UP000037836">
    <property type="component" value="Unassembled WGS sequence"/>
</dbReference>
<dbReference type="EMBL" id="RBQX01000161">
    <property type="protein sequence ID" value="RMQ16484.1"/>
    <property type="molecule type" value="Genomic_DNA"/>
</dbReference>
<sequence>MATQVSDHLYTLHRTPFALAPVIQSFYENWEPLEKDILLSYLILPLVTYKPMHGFLKFARRDSNVRTMGSDSARLVGLALRVEEFKPITNAALLILAAEKSLEITPELSIRSLQKPHSINADKTLVKYSQKLAMVLSGENVVSIYRMLGLKSL</sequence>
<gene>
    <name evidence="1" type="ORF">AC496_1603</name>
    <name evidence="3" type="ORF">ALQ11_03086</name>
    <name evidence="2" type="ORF">ALQ42_01981</name>
</gene>
<evidence type="ECO:0000313" key="4">
    <source>
        <dbReference type="Proteomes" id="UP000037836"/>
    </source>
</evidence>
<dbReference type="EMBL" id="RBPS01000260">
    <property type="protein sequence ID" value="RMO34066.1"/>
    <property type="molecule type" value="Genomic_DNA"/>
</dbReference>
<proteinExistence type="predicted"/>
<evidence type="ECO:0000313" key="2">
    <source>
        <dbReference type="EMBL" id="RMO34066.1"/>
    </source>
</evidence>
<comment type="caution">
    <text evidence="2">The sequence shown here is derived from an EMBL/GenBank/DDBJ whole genome shotgun (WGS) entry which is preliminary data.</text>
</comment>
<reference evidence="5 6" key="3">
    <citation type="submission" date="2018-08" db="EMBL/GenBank/DDBJ databases">
        <title>Recombination of ecologically and evolutionarily significant loci maintains genetic cohesion in the Pseudomonas syringae species complex.</title>
        <authorList>
            <person name="Dillon M."/>
            <person name="Thakur S."/>
            <person name="Almeida R.N.D."/>
            <person name="Weir B.S."/>
            <person name="Guttman D.S."/>
        </authorList>
    </citation>
    <scope>NUCLEOTIDE SEQUENCE [LARGE SCALE GENOMIC DNA]</scope>
    <source>
        <strain evidence="3 5">ICMP 4182</strain>
        <strain evidence="2 6">ICMP 6372</strain>
    </source>
</reference>
<reference evidence="1 4" key="1">
    <citation type="submission" date="2015-07" db="EMBL/GenBank/DDBJ databases">
        <authorList>
            <person name="O'Brien H.E."/>
            <person name="Thakur S."/>
            <person name="Gong Y."/>
            <person name="Wang P.W."/>
            <person name="Guttman D.S."/>
        </authorList>
    </citation>
    <scope>NUCLEOTIDE SEQUENCE [LARGE SCALE GENOMIC DNA]</scope>
    <source>
        <strain evidence="1 4">BR1</strain>
    </source>
</reference>
<evidence type="ECO:0000313" key="6">
    <source>
        <dbReference type="Proteomes" id="UP000273536"/>
    </source>
</evidence>
<evidence type="ECO:0000313" key="5">
    <source>
        <dbReference type="Proteomes" id="UP000272471"/>
    </source>
</evidence>
<dbReference type="Pfam" id="PF20131">
    <property type="entry name" value="MC3"/>
    <property type="match status" value="1"/>
</dbReference>
<dbReference type="Proteomes" id="UP000273536">
    <property type="component" value="Unassembled WGS sequence"/>
</dbReference>
<dbReference type="RefSeq" id="WP_004665114.1">
    <property type="nucleotide sequence ID" value="NZ_LGLL01000119.1"/>
</dbReference>
<dbReference type="AlphaFoldDB" id="A0A0P9RK69"/>